<dbReference type="InterPro" id="IPR037431">
    <property type="entry name" value="REX4_DEDDh_dom"/>
</dbReference>
<evidence type="ECO:0000256" key="5">
    <source>
        <dbReference type="ARBA" id="ARBA00022801"/>
    </source>
</evidence>
<protein>
    <recommendedName>
        <fullName evidence="3">RNA exonuclease 4</fullName>
    </recommendedName>
</protein>
<accession>A0A9N8UUS8</accession>
<dbReference type="GO" id="GO:0006364">
    <property type="term" value="P:rRNA processing"/>
    <property type="evidence" value="ECO:0007669"/>
    <property type="project" value="InterPro"/>
</dbReference>
<feature type="domain" description="Exonuclease" evidence="9">
    <location>
        <begin position="74"/>
        <end position="235"/>
    </location>
</feature>
<comment type="subcellular location">
    <subcellularLocation>
        <location evidence="1">Nucleus</location>
    </subcellularLocation>
</comment>
<dbReference type="SMART" id="SM00479">
    <property type="entry name" value="EXOIII"/>
    <property type="match status" value="1"/>
</dbReference>
<comment type="similarity">
    <text evidence="2">Belongs to the REXO4 family.</text>
</comment>
<evidence type="ECO:0000313" key="11">
    <source>
        <dbReference type="Proteomes" id="UP000789706"/>
    </source>
</evidence>
<dbReference type="GO" id="GO:0005634">
    <property type="term" value="C:nucleus"/>
    <property type="evidence" value="ECO:0007669"/>
    <property type="project" value="UniProtKB-SubCell"/>
</dbReference>
<evidence type="ECO:0000256" key="2">
    <source>
        <dbReference type="ARBA" id="ARBA00010489"/>
    </source>
</evidence>
<evidence type="ECO:0000256" key="3">
    <source>
        <dbReference type="ARBA" id="ARBA00016937"/>
    </source>
</evidence>
<evidence type="ECO:0000256" key="1">
    <source>
        <dbReference type="ARBA" id="ARBA00004123"/>
    </source>
</evidence>
<evidence type="ECO:0000256" key="6">
    <source>
        <dbReference type="ARBA" id="ARBA00022839"/>
    </source>
</evidence>
<keyword evidence="6" id="KW-0269">Exonuclease</keyword>
<dbReference type="SUPFAM" id="SSF53098">
    <property type="entry name" value="Ribonuclease H-like"/>
    <property type="match status" value="1"/>
</dbReference>
<evidence type="ECO:0000313" key="10">
    <source>
        <dbReference type="EMBL" id="CAG8432711.1"/>
    </source>
</evidence>
<comment type="caution">
    <text evidence="10">The sequence shown here is derived from an EMBL/GenBank/DDBJ whole genome shotgun (WGS) entry which is preliminary data.</text>
</comment>
<evidence type="ECO:0000259" key="9">
    <source>
        <dbReference type="SMART" id="SM00479"/>
    </source>
</evidence>
<dbReference type="PANTHER" id="PTHR12801:SF158">
    <property type="entry name" value="RNA EXONUCLEASE 4"/>
    <property type="match status" value="1"/>
</dbReference>
<dbReference type="PANTHER" id="PTHR12801">
    <property type="entry name" value="RNA EXONUCLEASE REXO1 / RECO3 FAMILY MEMBER-RELATED"/>
    <property type="match status" value="1"/>
</dbReference>
<dbReference type="GO" id="GO:0008408">
    <property type="term" value="F:3'-5' exonuclease activity"/>
    <property type="evidence" value="ECO:0007669"/>
    <property type="project" value="InterPro"/>
</dbReference>
<dbReference type="AlphaFoldDB" id="A0A9N8UUS8"/>
<keyword evidence="11" id="KW-1185">Reference proteome</keyword>
<dbReference type="Pfam" id="PF00929">
    <property type="entry name" value="RNase_T"/>
    <property type="match status" value="1"/>
</dbReference>
<keyword evidence="7" id="KW-0539">Nucleus</keyword>
<evidence type="ECO:0000256" key="7">
    <source>
        <dbReference type="ARBA" id="ARBA00023242"/>
    </source>
</evidence>
<dbReference type="CDD" id="cd06144">
    <property type="entry name" value="REX4_like"/>
    <property type="match status" value="1"/>
</dbReference>
<gene>
    <name evidence="10" type="ORF">DEBURN_LOCUS39</name>
</gene>
<dbReference type="OrthoDB" id="8191639at2759"/>
<keyword evidence="4" id="KW-0540">Nuclease</keyword>
<dbReference type="Gene3D" id="3.30.420.10">
    <property type="entry name" value="Ribonuclease H-like superfamily/Ribonuclease H"/>
    <property type="match status" value="1"/>
</dbReference>
<name>A0A9N8UUS8_9GLOM</name>
<dbReference type="InterPro" id="IPR012337">
    <property type="entry name" value="RNaseH-like_sf"/>
</dbReference>
<organism evidence="10 11">
    <name type="scientific">Diversispora eburnea</name>
    <dbReference type="NCBI Taxonomy" id="1213867"/>
    <lineage>
        <taxon>Eukaryota</taxon>
        <taxon>Fungi</taxon>
        <taxon>Fungi incertae sedis</taxon>
        <taxon>Mucoromycota</taxon>
        <taxon>Glomeromycotina</taxon>
        <taxon>Glomeromycetes</taxon>
        <taxon>Diversisporales</taxon>
        <taxon>Diversisporaceae</taxon>
        <taxon>Diversispora</taxon>
    </lineage>
</organism>
<comment type="function">
    <text evidence="8">Exoribonuclease involved in ribosome biosynthesis. Involved in the processing of ITS1, the internal transcribed spacer localized between the 18S and 5.8S rRNAs.</text>
</comment>
<dbReference type="EMBL" id="CAJVPK010000001">
    <property type="protein sequence ID" value="CAG8432711.1"/>
    <property type="molecule type" value="Genomic_DNA"/>
</dbReference>
<evidence type="ECO:0000256" key="4">
    <source>
        <dbReference type="ARBA" id="ARBA00022722"/>
    </source>
</evidence>
<dbReference type="InterPro" id="IPR036397">
    <property type="entry name" value="RNaseH_sf"/>
</dbReference>
<dbReference type="FunFam" id="3.30.420.10:FF:000007">
    <property type="entry name" value="Interferon-stimulated exonuclease gene 20"/>
    <property type="match status" value="1"/>
</dbReference>
<reference evidence="10" key="1">
    <citation type="submission" date="2021-06" db="EMBL/GenBank/DDBJ databases">
        <authorList>
            <person name="Kallberg Y."/>
            <person name="Tangrot J."/>
            <person name="Rosling A."/>
        </authorList>
    </citation>
    <scope>NUCLEOTIDE SEQUENCE</scope>
    <source>
        <strain evidence="10">AZ414A</strain>
    </source>
</reference>
<dbReference type="InterPro" id="IPR013520">
    <property type="entry name" value="Ribonucl_H"/>
</dbReference>
<keyword evidence="5" id="KW-0378">Hydrolase</keyword>
<dbReference type="GO" id="GO:0003676">
    <property type="term" value="F:nucleic acid binding"/>
    <property type="evidence" value="ECO:0007669"/>
    <property type="project" value="InterPro"/>
</dbReference>
<proteinExistence type="inferred from homology"/>
<dbReference type="Proteomes" id="UP000789706">
    <property type="component" value="Unassembled WGS sequence"/>
</dbReference>
<evidence type="ECO:0000256" key="8">
    <source>
        <dbReference type="ARBA" id="ARBA00025599"/>
    </source>
</evidence>
<sequence length="326" mass="37070">MYSTVPSSNLANGQKLKNNIKDIKSIKDSNVNVPEKKRIKVKAPEKKRIKVKVPEKKMIKVKVPENKIDNKNINIGRLDCEMVGTGPKGKKSALARVSIVNYHGVVILDKYVRPLEYVTDFRTKYSGITPSLLVNSHDFKEVQTEVANIIKDRIVIGHALHNDFKALCLSHKHAMRRDTSLFKPFRELSKGHSPSLKLLAQEFLGKSIQDGPHNSIEDAQTCMMLYKSFKNQWEDMLFTKSHLPSKNQTADVNKKIVDVSKKIVDVNKKTVNVSKKIVDVNKKTINVSKKMVNVNKKIVNVNKKIVNVNKKIVNVNKKQLELEWSI</sequence>
<dbReference type="InterPro" id="IPR047021">
    <property type="entry name" value="REXO1/3/4-like"/>
</dbReference>